<dbReference type="ChiTaRS" id="NXF3">
    <property type="organism name" value="human"/>
</dbReference>
<gene>
    <name evidence="1" type="primary">NXF3</name>
</gene>
<proteinExistence type="predicted"/>
<organism evidence="1">
    <name type="scientific">Homo sapiens</name>
    <name type="common">Human</name>
    <dbReference type="NCBI Taxonomy" id="9606"/>
    <lineage>
        <taxon>Eukaryota</taxon>
        <taxon>Metazoa</taxon>
        <taxon>Chordata</taxon>
        <taxon>Craniata</taxon>
        <taxon>Vertebrata</taxon>
        <taxon>Euteleostomi</taxon>
        <taxon>Mammalia</taxon>
        <taxon>Eutheria</taxon>
        <taxon>Euarchontoglires</taxon>
        <taxon>Primates</taxon>
        <taxon>Haplorrhini</taxon>
        <taxon>Catarrhini</taxon>
        <taxon>Hominidae</taxon>
        <taxon>Homo</taxon>
    </lineage>
</organism>
<sequence>MTSAPSWWTCGTRRNGCSAFLSTGCSRKWKDSLRVLFSPSPGPSLLPLAAVPVCAS</sequence>
<protein>
    <submittedName>
        <fullName evidence="1">Alternative protein NXF3</fullName>
    </submittedName>
</protein>
<reference evidence="1" key="1">
    <citation type="journal article" date="2013" name="PLoS ONE">
        <title>Direct detection of alternative open reading frames translation products in human significantly expands the proteome.</title>
        <authorList>
            <person name="Vanderperre B."/>
            <person name="Lucier J.-F."/>
            <person name="Motard J."/>
            <person name="Tremblay G."/>
            <person name="Vanderperre S."/>
            <person name="Wisztorski M."/>
            <person name="Salzet M."/>
            <person name="Boisvert F.-M."/>
            <person name="Roucou X."/>
        </authorList>
    </citation>
    <scope>NUCLEOTIDE SEQUENCE</scope>
</reference>
<evidence type="ECO:0000313" key="1">
    <source>
        <dbReference type="EMBL" id="CCQ43677.1"/>
    </source>
</evidence>
<dbReference type="AlphaFoldDB" id="L8ECJ5"/>
<dbReference type="EMBL" id="HF584180">
    <property type="protein sequence ID" value="CCQ43677.1"/>
    <property type="molecule type" value="Genomic_DNA"/>
</dbReference>
<name>L8ECJ5_HUMAN</name>
<accession>L8ECJ5</accession>
<dbReference type="OrthoDB" id="25872at2759"/>